<keyword evidence="4" id="KW-1185">Reference proteome</keyword>
<dbReference type="SUPFAM" id="SSF48452">
    <property type="entry name" value="TPR-like"/>
    <property type="match status" value="1"/>
</dbReference>
<evidence type="ECO:0000313" key="3">
    <source>
        <dbReference type="EMBL" id="GAA0570308.1"/>
    </source>
</evidence>
<gene>
    <name evidence="3" type="ORF">GCM10008942_18900</name>
</gene>
<evidence type="ECO:0000256" key="2">
    <source>
        <dbReference type="SAM" id="SignalP"/>
    </source>
</evidence>
<keyword evidence="1" id="KW-0802">TPR repeat</keyword>
<dbReference type="InterPro" id="IPR011990">
    <property type="entry name" value="TPR-like_helical_dom_sf"/>
</dbReference>
<dbReference type="Gene3D" id="1.25.40.10">
    <property type="entry name" value="Tetratricopeptide repeat domain"/>
    <property type="match status" value="1"/>
</dbReference>
<evidence type="ECO:0000313" key="4">
    <source>
        <dbReference type="Proteomes" id="UP001499951"/>
    </source>
</evidence>
<feature type="repeat" description="TPR" evidence="1">
    <location>
        <begin position="127"/>
        <end position="160"/>
    </location>
</feature>
<dbReference type="RefSeq" id="WP_166929396.1">
    <property type="nucleotide sequence ID" value="NZ_BAAADD010000004.1"/>
</dbReference>
<comment type="caution">
    <text evidence="3">The sequence shown here is derived from an EMBL/GenBank/DDBJ whole genome shotgun (WGS) entry which is preliminary data.</text>
</comment>
<accession>A0ABN1ENB4</accession>
<sequence length="289" mass="31300">MKRMIAVAIILAASASAAVASGYDDFSKGMAAAVRGDHDAAIAALTGALAAPDLAPAYKTTIYRVRTRIWLAEKNCQQALADADAAIALIPSDRSVRRLHAAANLCAKDFAGVRRDYEAMKTNASDVYPYKELGMLLWREGVFQEASSSFQTLLEISQNNKDQSDSYALLWYAMTEARLGRLDREKLAAYAATAAREDWPGPLMDLYLGKIKPEQVRPVTWGAKSAGQTCEAHFYIAEWHIAHGNGDAAKPLIADAVAKCPKGFIEYSAAKAEAARLGLPEVADKDDDQ</sequence>
<dbReference type="EMBL" id="BAAADD010000004">
    <property type="protein sequence ID" value="GAA0570308.1"/>
    <property type="molecule type" value="Genomic_DNA"/>
</dbReference>
<dbReference type="InterPro" id="IPR019734">
    <property type="entry name" value="TPR_rpt"/>
</dbReference>
<reference evidence="3 4" key="1">
    <citation type="journal article" date="2019" name="Int. J. Syst. Evol. Microbiol.">
        <title>The Global Catalogue of Microorganisms (GCM) 10K type strain sequencing project: providing services to taxonomists for standard genome sequencing and annotation.</title>
        <authorList>
            <consortium name="The Broad Institute Genomics Platform"/>
            <consortium name="The Broad Institute Genome Sequencing Center for Infectious Disease"/>
            <person name="Wu L."/>
            <person name="Ma J."/>
        </authorList>
    </citation>
    <scope>NUCLEOTIDE SEQUENCE [LARGE SCALE GENOMIC DNA]</scope>
    <source>
        <strain evidence="3 4">JCM 15089</strain>
    </source>
</reference>
<evidence type="ECO:0000256" key="1">
    <source>
        <dbReference type="PROSITE-ProRule" id="PRU00339"/>
    </source>
</evidence>
<organism evidence="3 4">
    <name type="scientific">Rhizomicrobium electricum</name>
    <dbReference type="NCBI Taxonomy" id="480070"/>
    <lineage>
        <taxon>Bacteria</taxon>
        <taxon>Pseudomonadati</taxon>
        <taxon>Pseudomonadota</taxon>
        <taxon>Alphaproteobacteria</taxon>
        <taxon>Micropepsales</taxon>
        <taxon>Micropepsaceae</taxon>
        <taxon>Rhizomicrobium</taxon>
    </lineage>
</organism>
<name>A0ABN1ENB4_9PROT</name>
<dbReference type="PROSITE" id="PS50005">
    <property type="entry name" value="TPR"/>
    <property type="match status" value="1"/>
</dbReference>
<feature type="signal peptide" evidence="2">
    <location>
        <begin position="1"/>
        <end position="20"/>
    </location>
</feature>
<keyword evidence="2" id="KW-0732">Signal</keyword>
<protein>
    <recommendedName>
        <fullName evidence="5">Tetratricopeptide repeat protein</fullName>
    </recommendedName>
</protein>
<feature type="chain" id="PRO_5047120473" description="Tetratricopeptide repeat protein" evidence="2">
    <location>
        <begin position="21"/>
        <end position="289"/>
    </location>
</feature>
<proteinExistence type="predicted"/>
<dbReference type="Proteomes" id="UP001499951">
    <property type="component" value="Unassembled WGS sequence"/>
</dbReference>
<evidence type="ECO:0008006" key="5">
    <source>
        <dbReference type="Google" id="ProtNLM"/>
    </source>
</evidence>